<evidence type="ECO:0000313" key="2">
    <source>
        <dbReference type="Proteomes" id="UP000239772"/>
    </source>
</evidence>
<sequence length="90" mass="9470">MALAGLAGFAGLLLADQPELVSRSSWTTTAEARVGRPMTPMSYAGVARRTTRRAVAVGAAGAATYGAYNYYAPGCAQVVDAYGRIYYRCP</sequence>
<dbReference type="Proteomes" id="UP000239772">
    <property type="component" value="Unassembled WGS sequence"/>
</dbReference>
<keyword evidence="2" id="KW-1185">Reference proteome</keyword>
<reference evidence="2" key="1">
    <citation type="submission" date="2018-03" db="EMBL/GenBank/DDBJ databases">
        <authorList>
            <person name="Sun L."/>
            <person name="Liu H."/>
            <person name="Chen W."/>
            <person name="Huang K."/>
            <person name="Liu W."/>
            <person name="Gao X."/>
        </authorList>
    </citation>
    <scope>NUCLEOTIDE SEQUENCE [LARGE SCALE GENOMIC DNA]</scope>
    <source>
        <strain evidence="2">SH9</strain>
    </source>
</reference>
<name>A0A2T1HNG0_9HYPH</name>
<organism evidence="1 2">
    <name type="scientific">Alsobacter soli</name>
    <dbReference type="NCBI Taxonomy" id="2109933"/>
    <lineage>
        <taxon>Bacteria</taxon>
        <taxon>Pseudomonadati</taxon>
        <taxon>Pseudomonadota</taxon>
        <taxon>Alphaproteobacteria</taxon>
        <taxon>Hyphomicrobiales</taxon>
        <taxon>Alsobacteraceae</taxon>
        <taxon>Alsobacter</taxon>
    </lineage>
</organism>
<dbReference type="AlphaFoldDB" id="A0A2T1HNG0"/>
<dbReference type="EMBL" id="PVZS01000030">
    <property type="protein sequence ID" value="PSC03177.1"/>
    <property type="molecule type" value="Genomic_DNA"/>
</dbReference>
<comment type="caution">
    <text evidence="1">The sequence shown here is derived from an EMBL/GenBank/DDBJ whole genome shotgun (WGS) entry which is preliminary data.</text>
</comment>
<accession>A0A2T1HNG0</accession>
<protein>
    <submittedName>
        <fullName evidence="1">Uncharacterized protein</fullName>
    </submittedName>
</protein>
<evidence type="ECO:0000313" key="1">
    <source>
        <dbReference type="EMBL" id="PSC03177.1"/>
    </source>
</evidence>
<gene>
    <name evidence="1" type="ORF">SLNSH_20290</name>
</gene>
<proteinExistence type="predicted"/>